<protein>
    <submittedName>
        <fullName evidence="1">Uncharacterized protein</fullName>
    </submittedName>
</protein>
<name>A0ABT7EE81_9GAMM</name>
<accession>A0ABT7EE81</accession>
<dbReference type="RefSeq" id="WP_211012180.1">
    <property type="nucleotide sequence ID" value="NZ_JASJUT010000001.1"/>
</dbReference>
<gene>
    <name evidence="1" type="ORF">QNM18_00730</name>
</gene>
<reference evidence="1 2" key="1">
    <citation type="submission" date="2023-05" db="EMBL/GenBank/DDBJ databases">
        <title>Pseudoalteromonas ardens sp. nov., Pseudoalteromonas obscura sp. nov., and Pseudoalteromonas umbrosa sp. nov., isolated from the coral Montipora capitata.</title>
        <authorList>
            <person name="Thomas E.M."/>
            <person name="Smith E.M."/>
            <person name="Papke E."/>
            <person name="Shlafstein M.D."/>
            <person name="Oline D.K."/>
            <person name="Videau P."/>
            <person name="Saw J.H."/>
            <person name="Strangman W.K."/>
            <person name="Ushijima B."/>
        </authorList>
    </citation>
    <scope>NUCLEOTIDE SEQUENCE [LARGE SCALE GENOMIC DNA]</scope>
    <source>
        <strain evidence="1 2">P94</strain>
    </source>
</reference>
<comment type="caution">
    <text evidence="1">The sequence shown here is derived from an EMBL/GenBank/DDBJ whole genome shotgun (WGS) entry which is preliminary data.</text>
</comment>
<proteinExistence type="predicted"/>
<dbReference type="Proteomes" id="UP001231915">
    <property type="component" value="Unassembled WGS sequence"/>
</dbReference>
<evidence type="ECO:0000313" key="2">
    <source>
        <dbReference type="Proteomes" id="UP001231915"/>
    </source>
</evidence>
<organism evidence="1 2">
    <name type="scientific">Pseudoalteromonas obscura</name>
    <dbReference type="NCBI Taxonomy" id="3048491"/>
    <lineage>
        <taxon>Bacteria</taxon>
        <taxon>Pseudomonadati</taxon>
        <taxon>Pseudomonadota</taxon>
        <taxon>Gammaproteobacteria</taxon>
        <taxon>Alteromonadales</taxon>
        <taxon>Pseudoalteromonadaceae</taxon>
        <taxon>Pseudoalteromonas</taxon>
    </lineage>
</organism>
<dbReference type="EMBL" id="JASJUT010000001">
    <property type="protein sequence ID" value="MDK2593588.1"/>
    <property type="molecule type" value="Genomic_DNA"/>
</dbReference>
<keyword evidence="2" id="KW-1185">Reference proteome</keyword>
<evidence type="ECO:0000313" key="1">
    <source>
        <dbReference type="EMBL" id="MDK2593588.1"/>
    </source>
</evidence>
<sequence>MTPDLEKRWKAGDKPFDGEILTSATDSSMETLLKVMKYFMDMVVDPSEKIFLYDDWHEHDGFITNSKILSVDVLKSKINSSEALKASTHGDYEVRTAVYSESNNWLMRWCIDLEDDAYCDFEFCISKSANCKPLELMHSINRDELNRTNAKDYFDRAYGG</sequence>